<organism evidence="2 3">
    <name type="scientific">Aureobasidium melanogenum</name>
    <name type="common">Aureobasidium pullulans var. melanogenum</name>
    <dbReference type="NCBI Taxonomy" id="46634"/>
    <lineage>
        <taxon>Eukaryota</taxon>
        <taxon>Fungi</taxon>
        <taxon>Dikarya</taxon>
        <taxon>Ascomycota</taxon>
        <taxon>Pezizomycotina</taxon>
        <taxon>Dothideomycetes</taxon>
        <taxon>Dothideomycetidae</taxon>
        <taxon>Dothideales</taxon>
        <taxon>Saccotheciaceae</taxon>
        <taxon>Aureobasidium</taxon>
    </lineage>
</organism>
<reference evidence="2" key="1">
    <citation type="journal article" date="2021" name="J Fungi (Basel)">
        <title>Virulence traits and population genomics of the black yeast Aureobasidium melanogenum.</title>
        <authorList>
            <person name="Cernosa A."/>
            <person name="Sun X."/>
            <person name="Gostincar C."/>
            <person name="Fang C."/>
            <person name="Gunde-Cimerman N."/>
            <person name="Song Z."/>
        </authorList>
    </citation>
    <scope>NUCLEOTIDE SEQUENCE</scope>
    <source>
        <strain evidence="2">EXF-8016</strain>
    </source>
</reference>
<gene>
    <name evidence="2" type="ORF">KCV03_g5094</name>
</gene>
<evidence type="ECO:0000313" key="3">
    <source>
        <dbReference type="Proteomes" id="UP000767238"/>
    </source>
</evidence>
<reference evidence="2" key="2">
    <citation type="submission" date="2021-08" db="EMBL/GenBank/DDBJ databases">
        <authorList>
            <person name="Gostincar C."/>
            <person name="Sun X."/>
            <person name="Song Z."/>
            <person name="Gunde-Cimerman N."/>
        </authorList>
    </citation>
    <scope>NUCLEOTIDE SEQUENCE</scope>
    <source>
        <strain evidence="2">EXF-8016</strain>
    </source>
</reference>
<protein>
    <submittedName>
        <fullName evidence="2">Uncharacterized protein</fullName>
    </submittedName>
</protein>
<dbReference type="EMBL" id="JAHFYH010000032">
    <property type="protein sequence ID" value="KAH0221474.1"/>
    <property type="molecule type" value="Genomic_DNA"/>
</dbReference>
<feature type="compositionally biased region" description="Acidic residues" evidence="1">
    <location>
        <begin position="124"/>
        <end position="155"/>
    </location>
</feature>
<proteinExistence type="predicted"/>
<evidence type="ECO:0000313" key="2">
    <source>
        <dbReference type="EMBL" id="KAH0221474.1"/>
    </source>
</evidence>
<feature type="region of interest" description="Disordered" evidence="1">
    <location>
        <begin position="122"/>
        <end position="173"/>
    </location>
</feature>
<dbReference type="OrthoDB" id="3800288at2759"/>
<feature type="non-terminal residue" evidence="2">
    <location>
        <position position="1"/>
    </location>
</feature>
<dbReference type="Proteomes" id="UP000767238">
    <property type="component" value="Unassembled WGS sequence"/>
</dbReference>
<comment type="caution">
    <text evidence="2">The sequence shown here is derived from an EMBL/GenBank/DDBJ whole genome shotgun (WGS) entry which is preliminary data.</text>
</comment>
<sequence length="173" mass="19583">MAQTTLSKPSWSQQLYAAFDMFEMDDKQGCISILQAVLSEPSVPRYWRIQALVALATAVDDWYDAEEYQQEAEILYRSTRNLFPRGCDTDMDTLLARNRILLDHLALELDDTMPDVIRALREQEEGEEQETDGEEPNTSGDDDDDDDKDSEDDGPDDGRDADSAHDEEDEAGP</sequence>
<evidence type="ECO:0000256" key="1">
    <source>
        <dbReference type="SAM" id="MobiDB-lite"/>
    </source>
</evidence>
<dbReference type="AlphaFoldDB" id="A0A9P8GJ18"/>
<accession>A0A9P8GJ18</accession>
<name>A0A9P8GJ18_AURME</name>